<keyword evidence="3" id="KW-0812">Transmembrane</keyword>
<comment type="caution">
    <text evidence="4">The sequence shown here is derived from an EMBL/GenBank/DDBJ whole genome shotgun (WGS) entry which is preliminary data.</text>
</comment>
<dbReference type="EMBL" id="JACSQV010000011">
    <property type="protein sequence ID" value="MBD7919253.1"/>
    <property type="molecule type" value="Genomic_DNA"/>
</dbReference>
<dbReference type="RefSeq" id="WP_191783905.1">
    <property type="nucleotide sequence ID" value="NZ_JACSQV010000011.1"/>
</dbReference>
<evidence type="ECO:0000313" key="4">
    <source>
        <dbReference type="EMBL" id="MBD7919253.1"/>
    </source>
</evidence>
<accession>A0ABR8QFP9</accession>
<evidence type="ECO:0000256" key="1">
    <source>
        <dbReference type="ARBA" id="ARBA00022679"/>
    </source>
</evidence>
<dbReference type="Proteomes" id="UP000604241">
    <property type="component" value="Unassembled WGS sequence"/>
</dbReference>
<sequence length="239" mass="25057">MELRQDWESLASAQKRKAGVSLYSRWVNRPAGRALAVVLARAGVAPNGVTGLSVLTTAAGVLVLALGRPGVSTGVLVWFLLALGFALDSADGQVARLTGRASAQGEWLDHVVDAGKMVAVHAAVLVSWYRFDTPPGSTWLLVPLVFQLAAVVTFVGGTLTELLKRTRAGAPGRAPSTLRAVALLPADYGVFCLVFLLLGAGGWFVVAYTALAAVRVLVAAAFLVRWSRELGALDRAVVA</sequence>
<dbReference type="InterPro" id="IPR000462">
    <property type="entry name" value="CDP-OH_P_trans"/>
</dbReference>
<feature type="transmembrane region" description="Helical" evidence="3">
    <location>
        <begin position="71"/>
        <end position="90"/>
    </location>
</feature>
<protein>
    <submittedName>
        <fullName evidence="4">CDP-alcohol phosphatidyltransferase family protein</fullName>
    </submittedName>
</protein>
<keyword evidence="1 2" id="KW-0808">Transferase</keyword>
<dbReference type="InterPro" id="IPR043130">
    <property type="entry name" value="CDP-OH_PTrfase_TM_dom"/>
</dbReference>
<dbReference type="InterPro" id="IPR048254">
    <property type="entry name" value="CDP_ALCOHOL_P_TRANSF_CS"/>
</dbReference>
<evidence type="ECO:0000256" key="2">
    <source>
        <dbReference type="RuleBase" id="RU003750"/>
    </source>
</evidence>
<comment type="similarity">
    <text evidence="2">Belongs to the CDP-alcohol phosphatidyltransferase class-I family.</text>
</comment>
<dbReference type="Pfam" id="PF01066">
    <property type="entry name" value="CDP-OH_P_transf"/>
    <property type="match status" value="1"/>
</dbReference>
<dbReference type="PROSITE" id="PS00379">
    <property type="entry name" value="CDP_ALCOHOL_P_TRANSF"/>
    <property type="match status" value="1"/>
</dbReference>
<feature type="transmembrane region" description="Helical" evidence="3">
    <location>
        <begin position="180"/>
        <end position="199"/>
    </location>
</feature>
<feature type="transmembrane region" description="Helical" evidence="3">
    <location>
        <begin position="137"/>
        <end position="159"/>
    </location>
</feature>
<dbReference type="Gene3D" id="1.20.120.1760">
    <property type="match status" value="1"/>
</dbReference>
<reference evidence="4 5" key="1">
    <citation type="submission" date="2020-08" db="EMBL/GenBank/DDBJ databases">
        <title>A Genomic Blueprint of the Chicken Gut Microbiome.</title>
        <authorList>
            <person name="Gilroy R."/>
            <person name="Ravi A."/>
            <person name="Getino M."/>
            <person name="Pursley I."/>
            <person name="Horton D.L."/>
            <person name="Alikhan N.-F."/>
            <person name="Baker D."/>
            <person name="Gharbi K."/>
            <person name="Hall N."/>
            <person name="Watson M."/>
            <person name="Adriaenssens E.M."/>
            <person name="Foster-Nyarko E."/>
            <person name="Jarju S."/>
            <person name="Secka A."/>
            <person name="Antonio M."/>
            <person name="Oren A."/>
            <person name="Chaudhuri R."/>
            <person name="La Ragione R.M."/>
            <person name="Hildebrand F."/>
            <person name="Pallen M.J."/>
        </authorList>
    </citation>
    <scope>NUCLEOTIDE SEQUENCE [LARGE SCALE GENOMIC DNA]</scope>
    <source>
        <strain evidence="4 5">Sa3CUA2</strain>
    </source>
</reference>
<evidence type="ECO:0000313" key="5">
    <source>
        <dbReference type="Proteomes" id="UP000604241"/>
    </source>
</evidence>
<name>A0ABR8QFP9_9CELL</name>
<gene>
    <name evidence="4" type="ORF">H9657_13330</name>
</gene>
<organism evidence="4 5">
    <name type="scientific">Cellulomonas avistercoris</name>
    <dbReference type="NCBI Taxonomy" id="2762242"/>
    <lineage>
        <taxon>Bacteria</taxon>
        <taxon>Bacillati</taxon>
        <taxon>Actinomycetota</taxon>
        <taxon>Actinomycetes</taxon>
        <taxon>Micrococcales</taxon>
        <taxon>Cellulomonadaceae</taxon>
        <taxon>Cellulomonas</taxon>
    </lineage>
</organism>
<keyword evidence="5" id="KW-1185">Reference proteome</keyword>
<feature type="transmembrane region" description="Helical" evidence="3">
    <location>
        <begin position="205"/>
        <end position="226"/>
    </location>
</feature>
<evidence type="ECO:0000256" key="3">
    <source>
        <dbReference type="SAM" id="Phobius"/>
    </source>
</evidence>
<keyword evidence="3" id="KW-0472">Membrane</keyword>
<keyword evidence="3" id="KW-1133">Transmembrane helix</keyword>
<proteinExistence type="inferred from homology"/>